<keyword evidence="3" id="KW-1185">Reference proteome</keyword>
<protein>
    <recommendedName>
        <fullName evidence="1">DUF7054 domain-containing protein</fullName>
    </recommendedName>
</protein>
<proteinExistence type="predicted"/>
<reference evidence="2" key="1">
    <citation type="submission" date="2023-04" db="EMBL/GenBank/DDBJ databases">
        <authorList>
            <person name="Vijverberg K."/>
            <person name="Xiong W."/>
            <person name="Schranz E."/>
        </authorList>
    </citation>
    <scope>NUCLEOTIDE SEQUENCE</scope>
</reference>
<sequence>MEVGTHLLGCLSTVASSEPESPSFSSNSPSLLKGEACLPGVRSNASLWHRFSKLQVLETERINKDVDPLKSVNRCNLEPTLLTGVLSNDFRESTEDHGGLILQRRARADVFLSSSDLVLPYSTPNIKGYNKEAKVVVNVTVEGSSGPIRAMVKLGSSVEETMKMVKKQYDSEGRSPQIDQHSISSFELHPSHFSLQSLDKSKMIGDVGSRSFYMHKCKEDNSFT</sequence>
<evidence type="ECO:0000259" key="1">
    <source>
        <dbReference type="Pfam" id="PF23156"/>
    </source>
</evidence>
<dbReference type="PANTHER" id="PTHR33270">
    <property type="entry name" value="BNAC05G50380D PROTEIN"/>
    <property type="match status" value="1"/>
</dbReference>
<gene>
    <name evidence="2" type="ORF">LSALG_LOCUS17017</name>
</gene>
<evidence type="ECO:0000313" key="2">
    <source>
        <dbReference type="EMBL" id="CAI9277072.1"/>
    </source>
</evidence>
<organism evidence="2 3">
    <name type="scientific">Lactuca saligna</name>
    <name type="common">Willowleaf lettuce</name>
    <dbReference type="NCBI Taxonomy" id="75948"/>
    <lineage>
        <taxon>Eukaryota</taxon>
        <taxon>Viridiplantae</taxon>
        <taxon>Streptophyta</taxon>
        <taxon>Embryophyta</taxon>
        <taxon>Tracheophyta</taxon>
        <taxon>Spermatophyta</taxon>
        <taxon>Magnoliopsida</taxon>
        <taxon>eudicotyledons</taxon>
        <taxon>Gunneridae</taxon>
        <taxon>Pentapetalae</taxon>
        <taxon>asterids</taxon>
        <taxon>campanulids</taxon>
        <taxon>Asterales</taxon>
        <taxon>Asteraceae</taxon>
        <taxon>Cichorioideae</taxon>
        <taxon>Cichorieae</taxon>
        <taxon>Lactucinae</taxon>
        <taxon>Lactuca</taxon>
    </lineage>
</organism>
<dbReference type="AlphaFoldDB" id="A0AA35YNK1"/>
<feature type="domain" description="DUF7054" evidence="1">
    <location>
        <begin position="131"/>
        <end position="214"/>
    </location>
</feature>
<name>A0AA35YNK1_LACSI</name>
<dbReference type="InterPro" id="IPR040358">
    <property type="entry name" value="At4g22758-like"/>
</dbReference>
<accession>A0AA35YNK1</accession>
<dbReference type="EMBL" id="OX465079">
    <property type="protein sequence ID" value="CAI9277072.1"/>
    <property type="molecule type" value="Genomic_DNA"/>
</dbReference>
<dbReference type="PANTHER" id="PTHR33270:SF6">
    <property type="entry name" value="OS02G0448600 PROTEIN"/>
    <property type="match status" value="1"/>
</dbReference>
<dbReference type="Pfam" id="PF23156">
    <property type="entry name" value="DUF7054"/>
    <property type="match status" value="1"/>
</dbReference>
<evidence type="ECO:0000313" key="3">
    <source>
        <dbReference type="Proteomes" id="UP001177003"/>
    </source>
</evidence>
<dbReference type="Proteomes" id="UP001177003">
    <property type="component" value="Chromosome 3"/>
</dbReference>
<dbReference type="InterPro" id="IPR055482">
    <property type="entry name" value="DUF7054"/>
</dbReference>